<feature type="coiled-coil region" evidence="3">
    <location>
        <begin position="92"/>
        <end position="119"/>
    </location>
</feature>
<evidence type="ECO:0000256" key="3">
    <source>
        <dbReference type="HAMAP-Rule" id="MF_00683"/>
    </source>
</evidence>
<comment type="subcellular location">
    <subcellularLocation>
        <location evidence="3">Cytoplasm</location>
    </subcellularLocation>
</comment>
<reference evidence="4 5" key="1">
    <citation type="journal article" date="2012" name="PLoS ONE">
        <title>Edwardsiella comparative phylogenomics reveal the new intra/inter-species taxonomic relationships, virulence evolution and niche adaptation mechanisms.</title>
        <authorList>
            <person name="Yang M."/>
            <person name="Lv Y."/>
            <person name="Xiao J."/>
            <person name="Wu H."/>
            <person name="Zheng H."/>
            <person name="Liu Q."/>
            <person name="Zhang Y."/>
            <person name="Wang Q."/>
        </authorList>
    </citation>
    <scope>NUCLEOTIDE SEQUENCE [LARGE SCALE GENOMIC DNA]</scope>
    <source>
        <strain evidence="5">080813</strain>
    </source>
</reference>
<dbReference type="Proteomes" id="UP000028681">
    <property type="component" value="Chromosome"/>
</dbReference>
<comment type="similarity">
    <text evidence="3">Belongs to the pole-localizer TmaR family.</text>
</comment>
<evidence type="ECO:0000256" key="1">
    <source>
        <dbReference type="ARBA" id="ARBA00022490"/>
    </source>
</evidence>
<dbReference type="PANTHER" id="PTHR39591:SF1">
    <property type="entry name" value="UPF0265 PROTEIN YEEX"/>
    <property type="match status" value="1"/>
</dbReference>
<name>A0A076LNZ0_9GAMM</name>
<dbReference type="HOGENOM" id="CLU_153146_0_0_6"/>
<feature type="coiled-coil region" evidence="3">
    <location>
        <begin position="30"/>
        <end position="57"/>
    </location>
</feature>
<dbReference type="PANTHER" id="PTHR39591">
    <property type="entry name" value="UPF0265 PROTEIN YEEX"/>
    <property type="match status" value="1"/>
</dbReference>
<sequence length="125" mass="14730">MGCQVWFFNLSKGVDMENVNKPTFQNVLEFVRTFRRKNKLQREIADVEKKIRDNQKRVLLLDNLSDYIKPGMSVEAIQAIIADMRGNYEDRVDEYIIKNADLSKERRELSKKLKALGEGEYKEEK</sequence>
<dbReference type="NCBIfam" id="NF040881">
    <property type="entry name" value="PTS_reg_TmaR"/>
    <property type="match status" value="1"/>
</dbReference>
<evidence type="ECO:0000313" key="4">
    <source>
        <dbReference type="EMBL" id="AIJ09586.1"/>
    </source>
</evidence>
<keyword evidence="2 3" id="KW-0175">Coiled coil</keyword>
<dbReference type="KEGG" id="ete:ETEE_3158"/>
<gene>
    <name evidence="3" type="primary">tmaR</name>
    <name evidence="4" type="ORF">ETEE_3158</name>
</gene>
<dbReference type="NCBIfam" id="NF003844">
    <property type="entry name" value="PRK05423.1"/>
    <property type="match status" value="1"/>
</dbReference>
<proteinExistence type="inferred from homology"/>
<dbReference type="HAMAP" id="MF_00683">
    <property type="entry name" value="UPF0265"/>
    <property type="match status" value="1"/>
</dbReference>
<dbReference type="InterPro" id="IPR007458">
    <property type="entry name" value="DUF496"/>
</dbReference>
<keyword evidence="1 3" id="KW-0963">Cytoplasm</keyword>
<protein>
    <recommendedName>
        <fullName evidence="3">Pole-localizer protein TmaR</fullName>
    </recommendedName>
</protein>
<dbReference type="PIRSF" id="PIRSF028773">
    <property type="entry name" value="UCP028773"/>
    <property type="match status" value="1"/>
</dbReference>
<dbReference type="GO" id="GO:0032880">
    <property type="term" value="P:regulation of protein localization"/>
    <property type="evidence" value="ECO:0007669"/>
    <property type="project" value="UniProtKB-UniRule"/>
</dbReference>
<evidence type="ECO:0000313" key="5">
    <source>
        <dbReference type="Proteomes" id="UP000028681"/>
    </source>
</evidence>
<evidence type="ECO:0000256" key="2">
    <source>
        <dbReference type="ARBA" id="ARBA00023054"/>
    </source>
</evidence>
<organism evidence="4 5">
    <name type="scientific">Edwardsiella anguillarum ET080813</name>
    <dbReference type="NCBI Taxonomy" id="667120"/>
    <lineage>
        <taxon>Bacteria</taxon>
        <taxon>Pseudomonadati</taxon>
        <taxon>Pseudomonadota</taxon>
        <taxon>Gammaproteobacteria</taxon>
        <taxon>Enterobacterales</taxon>
        <taxon>Hafniaceae</taxon>
        <taxon>Edwardsiella</taxon>
    </lineage>
</organism>
<dbReference type="InterPro" id="IPR053375">
    <property type="entry name" value="UPF0265"/>
</dbReference>
<accession>A0A076LNZ0</accession>
<dbReference type="GO" id="GO:0005829">
    <property type="term" value="C:cytosol"/>
    <property type="evidence" value="ECO:0007669"/>
    <property type="project" value="TreeGrafter"/>
</dbReference>
<dbReference type="EMBL" id="CP006664">
    <property type="protein sequence ID" value="AIJ09586.1"/>
    <property type="molecule type" value="Genomic_DNA"/>
</dbReference>
<comment type="function">
    <text evidence="3">Pole-localizer protein involved in the regulation of several cellular processes.</text>
</comment>
<dbReference type="Pfam" id="PF04363">
    <property type="entry name" value="DUF496"/>
    <property type="match status" value="1"/>
</dbReference>
<dbReference type="AlphaFoldDB" id="A0A076LNZ0"/>